<feature type="transmembrane region" description="Helical" evidence="8">
    <location>
        <begin position="410"/>
        <end position="429"/>
    </location>
</feature>
<evidence type="ECO:0000256" key="3">
    <source>
        <dbReference type="ARBA" id="ARBA00022475"/>
    </source>
</evidence>
<keyword evidence="11" id="KW-1185">Reference proteome</keyword>
<protein>
    <recommendedName>
        <fullName evidence="8">Solute carrier organic anion transporter family member</fullName>
    </recommendedName>
</protein>
<dbReference type="WBParaSite" id="PSAMB.scaffold3751size17015.g22398.t1">
    <property type="protein sequence ID" value="PSAMB.scaffold3751size17015.g22398.t1"/>
    <property type="gene ID" value="PSAMB.scaffold3751size17015.g22398"/>
</dbReference>
<feature type="transmembrane region" description="Helical" evidence="8">
    <location>
        <begin position="102"/>
        <end position="123"/>
    </location>
</feature>
<dbReference type="InterPro" id="IPR036259">
    <property type="entry name" value="MFS_trans_sf"/>
</dbReference>
<dbReference type="Pfam" id="PF03137">
    <property type="entry name" value="OATP"/>
    <property type="match status" value="1"/>
</dbReference>
<reference evidence="12" key="1">
    <citation type="submission" date="2022-11" db="UniProtKB">
        <authorList>
            <consortium name="WormBaseParasite"/>
        </authorList>
    </citation>
    <scope>IDENTIFICATION</scope>
</reference>
<dbReference type="SUPFAM" id="SSF103473">
    <property type="entry name" value="MFS general substrate transporter"/>
    <property type="match status" value="2"/>
</dbReference>
<keyword evidence="8" id="KW-0406">Ion transport</keyword>
<dbReference type="PANTHER" id="PTHR11388:SF153">
    <property type="entry name" value="SOLUTE CARRIER ORGANIC ANION TRANSPORTER FAMILY MEMBER"/>
    <property type="match status" value="1"/>
</dbReference>
<keyword evidence="5 8" id="KW-1133">Transmembrane helix</keyword>
<feature type="transmembrane region" description="Helical" evidence="8">
    <location>
        <begin position="183"/>
        <end position="209"/>
    </location>
</feature>
<dbReference type="AlphaFoldDB" id="A0A914WCA3"/>
<comment type="subcellular location">
    <subcellularLocation>
        <location evidence="1 8">Cell membrane</location>
        <topology evidence="1 8">Multi-pass membrane protein</topology>
    </subcellularLocation>
</comment>
<feature type="transmembrane region" description="Helical" evidence="8">
    <location>
        <begin position="628"/>
        <end position="652"/>
    </location>
</feature>
<keyword evidence="4 8" id="KW-0812">Transmembrane</keyword>
<dbReference type="PROSITE" id="PS51465">
    <property type="entry name" value="KAZAL_2"/>
    <property type="match status" value="1"/>
</dbReference>
<dbReference type="Proteomes" id="UP000887566">
    <property type="component" value="Unplaced"/>
</dbReference>
<dbReference type="GO" id="GO:0015347">
    <property type="term" value="F:sodium-independent organic anion transmembrane transporter activity"/>
    <property type="evidence" value="ECO:0007669"/>
    <property type="project" value="TreeGrafter"/>
</dbReference>
<dbReference type="InterPro" id="IPR004156">
    <property type="entry name" value="OATP"/>
</dbReference>
<organism evidence="11 12">
    <name type="scientific">Plectus sambesii</name>
    <dbReference type="NCBI Taxonomy" id="2011161"/>
    <lineage>
        <taxon>Eukaryota</taxon>
        <taxon>Metazoa</taxon>
        <taxon>Ecdysozoa</taxon>
        <taxon>Nematoda</taxon>
        <taxon>Chromadorea</taxon>
        <taxon>Plectida</taxon>
        <taxon>Plectina</taxon>
        <taxon>Plectoidea</taxon>
        <taxon>Plectidae</taxon>
        <taxon>Plectus</taxon>
    </lineage>
</organism>
<evidence type="ECO:0000256" key="7">
    <source>
        <dbReference type="ARBA" id="ARBA00023157"/>
    </source>
</evidence>
<keyword evidence="6 8" id="KW-0472">Membrane</keyword>
<keyword evidence="8" id="KW-0813">Transport</keyword>
<evidence type="ECO:0000313" key="12">
    <source>
        <dbReference type="WBParaSite" id="PSAMB.scaffold3751size17015.g22398.t1"/>
    </source>
</evidence>
<dbReference type="GO" id="GO:0006811">
    <property type="term" value="P:monoatomic ion transport"/>
    <property type="evidence" value="ECO:0007669"/>
    <property type="project" value="UniProtKB-KW"/>
</dbReference>
<feature type="transmembrane region" description="Helical" evidence="8">
    <location>
        <begin position="540"/>
        <end position="561"/>
    </location>
</feature>
<feature type="transmembrane region" description="Helical" evidence="8">
    <location>
        <begin position="379"/>
        <end position="403"/>
    </location>
</feature>
<evidence type="ECO:0000256" key="8">
    <source>
        <dbReference type="RuleBase" id="RU362056"/>
    </source>
</evidence>
<evidence type="ECO:0000256" key="2">
    <source>
        <dbReference type="ARBA" id="ARBA00009657"/>
    </source>
</evidence>
<evidence type="ECO:0000313" key="11">
    <source>
        <dbReference type="Proteomes" id="UP000887566"/>
    </source>
</evidence>
<proteinExistence type="inferred from homology"/>
<feature type="transmembrane region" description="Helical" evidence="8">
    <location>
        <begin position="582"/>
        <end position="601"/>
    </location>
</feature>
<dbReference type="CDD" id="cd17403">
    <property type="entry name" value="MFS_SLCO4_OATP4"/>
    <property type="match status" value="1"/>
</dbReference>
<feature type="domain" description="Kazal-like" evidence="10">
    <location>
        <begin position="453"/>
        <end position="502"/>
    </location>
</feature>
<dbReference type="PROSITE" id="PS50850">
    <property type="entry name" value="MFS"/>
    <property type="match status" value="1"/>
</dbReference>
<dbReference type="PANTHER" id="PTHR11388">
    <property type="entry name" value="ORGANIC ANION TRANSPORTER"/>
    <property type="match status" value="1"/>
</dbReference>
<accession>A0A914WCA3</accession>
<feature type="transmembrane region" description="Helical" evidence="8">
    <location>
        <begin position="340"/>
        <end position="359"/>
    </location>
</feature>
<feature type="transmembrane region" description="Helical" evidence="8">
    <location>
        <begin position="272"/>
        <end position="295"/>
    </location>
</feature>
<evidence type="ECO:0000256" key="5">
    <source>
        <dbReference type="ARBA" id="ARBA00022989"/>
    </source>
</evidence>
<feature type="transmembrane region" description="Helical" evidence="8">
    <location>
        <begin position="130"/>
        <end position="151"/>
    </location>
</feature>
<evidence type="ECO:0000256" key="1">
    <source>
        <dbReference type="ARBA" id="ARBA00004651"/>
    </source>
</evidence>
<dbReference type="Gene3D" id="1.20.1250.20">
    <property type="entry name" value="MFS general substrate transporter like domains"/>
    <property type="match status" value="1"/>
</dbReference>
<evidence type="ECO:0000259" key="9">
    <source>
        <dbReference type="PROSITE" id="PS50850"/>
    </source>
</evidence>
<name>A0A914WCA3_9BILA</name>
<evidence type="ECO:0000256" key="4">
    <source>
        <dbReference type="ARBA" id="ARBA00022692"/>
    </source>
</evidence>
<evidence type="ECO:0000256" key="6">
    <source>
        <dbReference type="ARBA" id="ARBA00023136"/>
    </source>
</evidence>
<feature type="transmembrane region" description="Helical" evidence="8">
    <location>
        <begin position="221"/>
        <end position="245"/>
    </location>
</feature>
<evidence type="ECO:0000259" key="10">
    <source>
        <dbReference type="PROSITE" id="PS51465"/>
    </source>
</evidence>
<sequence length="685" mass="74652">MATDNPAFVLDERGNLPSGRIRQQFVTSAAHKDIIDDETQPLLCGFGSWTPRWLQSLHNTKLLLTFLSFCAVVQGMVVNGLVPVSITTLEKRFNLNSTQSGLFSAFYDVAVVLALIPVCHWGNKGHKGRWIGWGMVIMAVGSFVITSPQFISGPYDGGQKVSDVCVKDGEEVTCTYGGSSLHYYLLILMLGQLFNGFGASPLYTLGISYIDESVSQQASPVYLGVYLAASTVGPALGFLVGGVLLKVWGDIGKSDWHDLQISGTSDPRWYGAWWMAFLVTGVGAVLCAIPVLGYANELPGAKEHRAKDIDQTNHSLTKSAFGDNLKDLPRSFWILTTNPTFLALTVMQTAEAFLMHGFITFVPKLFENLFTFTASKASFITGAIVVPMAFLGTIIGGIALRAFHLHCGQAIRLALIFNIISAAFCLIFLTQCPDVPFAGVTSPYTNSSVLDGTNLSNGCNQNCGCIERYEPVCNKQLYMTYYSPCHAGCTTRVNSANGSEHQMWTDCTCANSLAESRSVDLSSFDHQVVSGLCETTCGGVLLFMIVFSLLVLATFCSAMPIQQAVLRVVPFQQRTMSLGYGWLFMRCFGSIPGAVFFGMAIDNTCILWKTDCGEKQTCLRYSSHDLSFAIFAFAIGLKTLIVLSLAIAYWFYRPPADSSEVDAAQITARIKPEDSKPQIISSQRG</sequence>
<dbReference type="InterPro" id="IPR020846">
    <property type="entry name" value="MFS_dom"/>
</dbReference>
<feature type="transmembrane region" description="Helical" evidence="8">
    <location>
        <begin position="62"/>
        <end position="82"/>
    </location>
</feature>
<dbReference type="NCBIfam" id="TIGR00805">
    <property type="entry name" value="oat"/>
    <property type="match status" value="1"/>
</dbReference>
<comment type="similarity">
    <text evidence="2 8">Belongs to the organo anion transporter (TC 2.A.60) family.</text>
</comment>
<keyword evidence="3" id="KW-1003">Cell membrane</keyword>
<feature type="domain" description="Major facilitator superfamily (MFS) profile" evidence="9">
    <location>
        <begin position="63"/>
        <end position="650"/>
    </location>
</feature>
<dbReference type="InterPro" id="IPR002350">
    <property type="entry name" value="Kazal_dom"/>
</dbReference>
<dbReference type="GO" id="GO:0043252">
    <property type="term" value="P:sodium-independent organic anion transport"/>
    <property type="evidence" value="ECO:0007669"/>
    <property type="project" value="TreeGrafter"/>
</dbReference>
<dbReference type="GO" id="GO:0016323">
    <property type="term" value="C:basolateral plasma membrane"/>
    <property type="evidence" value="ECO:0007669"/>
    <property type="project" value="TreeGrafter"/>
</dbReference>
<keyword evidence="7" id="KW-1015">Disulfide bond</keyword>